<evidence type="ECO:0000313" key="6">
    <source>
        <dbReference type="EMBL" id="MFC0269327.1"/>
    </source>
</evidence>
<organism evidence="6 7">
    <name type="scientific">Kushneria aurantia</name>
    <dbReference type="NCBI Taxonomy" id="504092"/>
    <lineage>
        <taxon>Bacteria</taxon>
        <taxon>Pseudomonadati</taxon>
        <taxon>Pseudomonadota</taxon>
        <taxon>Gammaproteobacteria</taxon>
        <taxon>Oceanospirillales</taxon>
        <taxon>Halomonadaceae</taxon>
        <taxon>Kushneria</taxon>
    </lineage>
</organism>
<dbReference type="InterPro" id="IPR005956">
    <property type="entry name" value="4OHPhenylPyrv_dOase"/>
</dbReference>
<reference evidence="6 7" key="1">
    <citation type="submission" date="2024-09" db="EMBL/GenBank/DDBJ databases">
        <authorList>
            <person name="Sun Q."/>
            <person name="Mori K."/>
        </authorList>
    </citation>
    <scope>NUCLEOTIDE SEQUENCE [LARGE SCALE GENOMIC DNA]</scope>
    <source>
        <strain evidence="6 7">CCM 7415</strain>
    </source>
</reference>
<evidence type="ECO:0000256" key="2">
    <source>
        <dbReference type="ARBA" id="ARBA00005877"/>
    </source>
</evidence>
<dbReference type="RefSeq" id="WP_019952977.1">
    <property type="nucleotide sequence ID" value="NZ_JBHLVX010000057.1"/>
</dbReference>
<dbReference type="PANTHER" id="PTHR11959">
    <property type="entry name" value="4-HYDROXYPHENYLPYRUVATE DIOXYGENASE"/>
    <property type="match status" value="1"/>
</dbReference>
<gene>
    <name evidence="6" type="ORF">ACFFHW_15260</name>
</gene>
<comment type="similarity">
    <text evidence="2">Belongs to the 4HPPD family.</text>
</comment>
<dbReference type="EMBL" id="JBHLVX010000057">
    <property type="protein sequence ID" value="MFC0269327.1"/>
    <property type="molecule type" value="Genomic_DNA"/>
</dbReference>
<dbReference type="PROSITE" id="PS51819">
    <property type="entry name" value="VOC"/>
    <property type="match status" value="1"/>
</dbReference>
<keyword evidence="4" id="KW-0408">Iron</keyword>
<keyword evidence="3" id="KW-0677">Repeat</keyword>
<dbReference type="Gene3D" id="3.10.180.10">
    <property type="entry name" value="2,3-Dihydroxybiphenyl 1,2-Dioxygenase, domain 1"/>
    <property type="match status" value="2"/>
</dbReference>
<evidence type="ECO:0000256" key="4">
    <source>
        <dbReference type="ARBA" id="ARBA00023004"/>
    </source>
</evidence>
<dbReference type="PANTHER" id="PTHR11959:SF1">
    <property type="entry name" value="4-HYDROXYPHENYLPYRUVATE DIOXYGENASE"/>
    <property type="match status" value="1"/>
</dbReference>
<dbReference type="InterPro" id="IPR029068">
    <property type="entry name" value="Glyas_Bleomycin-R_OHBP_Dase"/>
</dbReference>
<name>A0ABV6G6M9_9GAMM</name>
<sequence length="110" mass="12429">MIAGPIKFVLLQGVGENSQITRFIQKYGAGPQHIAIEVEDCETACQELENQGLEFNTNIIKGPQLTQRFSKRCENSGVMLEFIERKENSEGFSEQNVSDLFKQLEQGDNF</sequence>
<evidence type="ECO:0000259" key="5">
    <source>
        <dbReference type="PROSITE" id="PS51819"/>
    </source>
</evidence>
<feature type="domain" description="VOC" evidence="5">
    <location>
        <begin position="1"/>
        <end position="85"/>
    </location>
</feature>
<dbReference type="Proteomes" id="UP001589814">
    <property type="component" value="Unassembled WGS sequence"/>
</dbReference>
<dbReference type="SUPFAM" id="SSF54593">
    <property type="entry name" value="Glyoxalase/Bleomycin resistance protein/Dihydroxybiphenyl dioxygenase"/>
    <property type="match status" value="1"/>
</dbReference>
<evidence type="ECO:0000256" key="3">
    <source>
        <dbReference type="ARBA" id="ARBA00022737"/>
    </source>
</evidence>
<accession>A0ABV6G6M9</accession>
<keyword evidence="7" id="KW-1185">Reference proteome</keyword>
<comment type="cofactor">
    <cofactor evidence="1">
        <name>Fe cation</name>
        <dbReference type="ChEBI" id="CHEBI:24875"/>
    </cofactor>
</comment>
<proteinExistence type="inferred from homology"/>
<evidence type="ECO:0000313" key="7">
    <source>
        <dbReference type="Proteomes" id="UP001589814"/>
    </source>
</evidence>
<dbReference type="InterPro" id="IPR037523">
    <property type="entry name" value="VOC_core"/>
</dbReference>
<protein>
    <submittedName>
        <fullName evidence="6">VOC family protein</fullName>
    </submittedName>
</protein>
<dbReference type="Pfam" id="PF13669">
    <property type="entry name" value="Glyoxalase_4"/>
    <property type="match status" value="1"/>
</dbReference>
<comment type="caution">
    <text evidence="6">The sequence shown here is derived from an EMBL/GenBank/DDBJ whole genome shotgun (WGS) entry which is preliminary data.</text>
</comment>
<evidence type="ECO:0000256" key="1">
    <source>
        <dbReference type="ARBA" id="ARBA00001962"/>
    </source>
</evidence>